<dbReference type="Pfam" id="PF05253">
    <property type="entry name" value="zf-U11-48K"/>
    <property type="match status" value="1"/>
</dbReference>
<evidence type="ECO:0000256" key="2">
    <source>
        <dbReference type="ARBA" id="ARBA00022771"/>
    </source>
</evidence>
<evidence type="ECO:0000256" key="4">
    <source>
        <dbReference type="SAM" id="MobiDB-lite"/>
    </source>
</evidence>
<evidence type="ECO:0000256" key="1">
    <source>
        <dbReference type="ARBA" id="ARBA00022723"/>
    </source>
</evidence>
<name>A0ABD2S5P4_9SOLN</name>
<evidence type="ECO:0000256" key="3">
    <source>
        <dbReference type="ARBA" id="ARBA00022833"/>
    </source>
</evidence>
<dbReference type="PANTHER" id="PTHR21402">
    <property type="entry name" value="GAMETOCYTE SPECIFIC FACTOR 1-RELATED"/>
    <property type="match status" value="1"/>
</dbReference>
<feature type="compositionally biased region" description="Basic and acidic residues" evidence="4">
    <location>
        <begin position="603"/>
        <end position="615"/>
    </location>
</feature>
<keyword evidence="7" id="KW-1185">Reference proteome</keyword>
<reference evidence="6 7" key="1">
    <citation type="submission" date="2024-05" db="EMBL/GenBank/DDBJ databases">
        <title>De novo assembly of an allotetraploid wild potato.</title>
        <authorList>
            <person name="Hosaka A.J."/>
        </authorList>
    </citation>
    <scope>NUCLEOTIDE SEQUENCE [LARGE SCALE GENOMIC DNA]</scope>
    <source>
        <tissue evidence="6">Young leaves</tissue>
    </source>
</reference>
<gene>
    <name evidence="6" type="ORF">AABB24_028230</name>
</gene>
<feature type="compositionally biased region" description="Basic and acidic residues" evidence="4">
    <location>
        <begin position="690"/>
        <end position="705"/>
    </location>
</feature>
<comment type="caution">
    <text evidence="6">The sequence shown here is derived from an EMBL/GenBank/DDBJ whole genome shotgun (WGS) entry which is preliminary data.</text>
</comment>
<feature type="region of interest" description="Disordered" evidence="4">
    <location>
        <begin position="578"/>
        <end position="635"/>
    </location>
</feature>
<feature type="domain" description="CHHC U11-48K-type" evidence="5">
    <location>
        <begin position="126"/>
        <end position="153"/>
    </location>
</feature>
<organism evidence="6 7">
    <name type="scientific">Solanum stoloniferum</name>
    <dbReference type="NCBI Taxonomy" id="62892"/>
    <lineage>
        <taxon>Eukaryota</taxon>
        <taxon>Viridiplantae</taxon>
        <taxon>Streptophyta</taxon>
        <taxon>Embryophyta</taxon>
        <taxon>Tracheophyta</taxon>
        <taxon>Spermatophyta</taxon>
        <taxon>Magnoliopsida</taxon>
        <taxon>eudicotyledons</taxon>
        <taxon>Gunneridae</taxon>
        <taxon>Pentapetalae</taxon>
        <taxon>asterids</taxon>
        <taxon>lamiids</taxon>
        <taxon>Solanales</taxon>
        <taxon>Solanaceae</taxon>
        <taxon>Solanoideae</taxon>
        <taxon>Solaneae</taxon>
        <taxon>Solanum</taxon>
    </lineage>
</organism>
<dbReference type="InterPro" id="IPR051591">
    <property type="entry name" value="UPF0224_FAM112_RNA_Proc"/>
</dbReference>
<dbReference type="AlphaFoldDB" id="A0ABD2S5P4"/>
<evidence type="ECO:0000313" key="7">
    <source>
        <dbReference type="Proteomes" id="UP001627284"/>
    </source>
</evidence>
<feature type="region of interest" description="Disordered" evidence="4">
    <location>
        <begin position="16"/>
        <end position="40"/>
    </location>
</feature>
<feature type="compositionally biased region" description="Basic and acidic residues" evidence="4">
    <location>
        <begin position="721"/>
        <end position="748"/>
    </location>
</feature>
<dbReference type="PROSITE" id="PS51800">
    <property type="entry name" value="ZF_CHHC_U11_48K"/>
    <property type="match status" value="1"/>
</dbReference>
<protein>
    <recommendedName>
        <fullName evidence="5">CHHC U11-48K-type domain-containing protein</fullName>
    </recommendedName>
</protein>
<dbReference type="PANTHER" id="PTHR21402:SF10">
    <property type="entry name" value="U11_U12 SMALL NUCLEAR RIBONUCLEOPROTEIN 48 KDA PROTEIN"/>
    <property type="match status" value="1"/>
</dbReference>
<dbReference type="EMBL" id="JBJKTR010000016">
    <property type="protein sequence ID" value="KAL3339526.1"/>
    <property type="molecule type" value="Genomic_DNA"/>
</dbReference>
<dbReference type="GO" id="GO:0008270">
    <property type="term" value="F:zinc ion binding"/>
    <property type="evidence" value="ECO:0007669"/>
    <property type="project" value="UniProtKB-KW"/>
</dbReference>
<keyword evidence="2" id="KW-0863">Zinc-finger</keyword>
<keyword evidence="3" id="KW-0862">Zinc</keyword>
<proteinExistence type="predicted"/>
<feature type="region of interest" description="Disordered" evidence="4">
    <location>
        <begin position="665"/>
        <end position="760"/>
    </location>
</feature>
<sequence length="760" mass="86205">LYTQYIHNILSSSTCRPSIQDEMNPFPPPPPLPLPPASAFPPPPLPLPPASAFPPPPLPVPPASAFPPPPPLRYFHHHTPTSALAYDLPDALSSLTSLLNLSSTALNSLSSLLPIPLVAPSPSPALIPCPFNPNHRLPLSSLFSHSLHCPPISSSSADYIQTLIQNLKYPHTLHSSNPFTLPLQESQSDLCFSLETYLNFENPTFYYSNCPGVVSFPIRGENVNPPMLTLPSVLSSECANFGQNLMGVPKGIVNQLLPSEVCAIRNETDHWNEFPFMYSYRVLRVILGLGMSNVECLSTWVVANSVRYYSVVLDLAMRDHILVMFKLCLKAIVRESIDLASTFCSGEAEESVLSNRSFKCPVLVQVFVWLGTQLSVLYGEMNGKLFAINMLKQCICDCAFSSCMFNEFTDMKSGDDNLQEPQESGEPLKRRMENEGTNVLDETLSKSAIFVSQVAAAVAALYERSMLEEKLKALRSLPSLPAYQRSMEHTYISNKADEERQKRPNYKPLLEHDGLLWQRARNNQDTDGTKTREELLAEERDYKRRRMSYRGKKLKRSTTQVMRDIIEEYMEEIRQADPINCPTKGAEETKFPPSASYRVDNNNYKDKAESGKRQPDSSTLSKVREGGYREEFHTDGEVNSTDFKYDYSEHMEKASQWHHRHLVAQRSNGRSRQDKNDYSRSPNQRVGRAYSREKSISKEKRDYSNDSRLNFSRSSSRRYHKSIEESSPHRERGDRHFDFKKRMARDASDDFEDRYDPSGP</sequence>
<evidence type="ECO:0000259" key="5">
    <source>
        <dbReference type="PROSITE" id="PS51800"/>
    </source>
</evidence>
<evidence type="ECO:0000313" key="6">
    <source>
        <dbReference type="EMBL" id="KAL3339526.1"/>
    </source>
</evidence>
<dbReference type="InterPro" id="IPR022776">
    <property type="entry name" value="TRM13/UPF0224_CHHC_Znf_dom"/>
</dbReference>
<feature type="non-terminal residue" evidence="6">
    <location>
        <position position="1"/>
    </location>
</feature>
<feature type="compositionally biased region" description="Basic and acidic residues" evidence="4">
    <location>
        <begin position="622"/>
        <end position="635"/>
    </location>
</feature>
<accession>A0ABD2S5P4</accession>
<feature type="compositionally biased region" description="Pro residues" evidence="4">
    <location>
        <begin position="25"/>
        <end position="40"/>
    </location>
</feature>
<keyword evidence="1" id="KW-0479">Metal-binding</keyword>
<dbReference type="Proteomes" id="UP001627284">
    <property type="component" value="Unassembled WGS sequence"/>
</dbReference>